<dbReference type="InterPro" id="IPR000477">
    <property type="entry name" value="RT_dom"/>
</dbReference>
<dbReference type="PANTHER" id="PTHR33116">
    <property type="entry name" value="REVERSE TRANSCRIPTASE ZINC-BINDING DOMAIN-CONTAINING PROTEIN-RELATED-RELATED"/>
    <property type="match status" value="1"/>
</dbReference>
<dbReference type="InterPro" id="IPR043502">
    <property type="entry name" value="DNA/RNA_pol_sf"/>
</dbReference>
<accession>A0A6D2L4J6</accession>
<comment type="caution">
    <text evidence="2">The sequence shown here is derived from an EMBL/GenBank/DDBJ whole genome shotgun (WGS) entry which is preliminary data.</text>
</comment>
<keyword evidence="3" id="KW-1185">Reference proteome</keyword>
<protein>
    <recommendedName>
        <fullName evidence="1">Reverse transcriptase domain-containing protein</fullName>
    </recommendedName>
</protein>
<gene>
    <name evidence="2" type="ORF">MERR_LOCUS42097</name>
</gene>
<dbReference type="CDD" id="cd01650">
    <property type="entry name" value="RT_nLTR_like"/>
    <property type="match status" value="1"/>
</dbReference>
<dbReference type="SUPFAM" id="SSF56672">
    <property type="entry name" value="DNA/RNA polymerases"/>
    <property type="match status" value="1"/>
</dbReference>
<proteinExistence type="predicted"/>
<name>A0A6D2L4J6_9BRAS</name>
<organism evidence="2 3">
    <name type="scientific">Microthlaspi erraticum</name>
    <dbReference type="NCBI Taxonomy" id="1685480"/>
    <lineage>
        <taxon>Eukaryota</taxon>
        <taxon>Viridiplantae</taxon>
        <taxon>Streptophyta</taxon>
        <taxon>Embryophyta</taxon>
        <taxon>Tracheophyta</taxon>
        <taxon>Spermatophyta</taxon>
        <taxon>Magnoliopsida</taxon>
        <taxon>eudicotyledons</taxon>
        <taxon>Gunneridae</taxon>
        <taxon>Pentapetalae</taxon>
        <taxon>rosids</taxon>
        <taxon>malvids</taxon>
        <taxon>Brassicales</taxon>
        <taxon>Brassicaceae</taxon>
        <taxon>Coluteocarpeae</taxon>
        <taxon>Microthlaspi</taxon>
    </lineage>
</organism>
<sequence>MQQLEKNLEEEQSVSYPSRERLRYLKRELVHAYKDDEMYWKQKSRQKWLRLGDGNTNFFHDSVRCARNHKRLESLRDVNGVEQRSEAAKGDVAVSYFKNLFQSSNPTAFQSWFGDMIPRISSTMNESLIKEVSDREKKQAVFSIKPSSAPGPDGMTGLFFQQFWNIIGKEVSTEVRAFFITGVFPREWNYTHLCLLPKIVDAKEMTDLRPISLCSVLYKIFSKILVKRLQPFLSQIVSVNQSAFVSERLISDNIIIAHELVHALRTHPTISEEFMAVKSDMSKAYDRVEWAYLRALLLALGFHGEWVKWIMYCVSSVSFSVLINDQPHGIITPQRGLRQGDPLSPFLFVLCTEGLSHLLNRAERIGVLRGISFQENGHSVHHLLFADDSLFLCRASNQDCESLKDILTIYGDATGQVINQKKSSVTFGAKTEMEQRKRIQQKLHIFNEGGAGTYLGLPECFSGSKIKQLDYIRERVQTRVSGWFSRTLSQGGKETLLKSVLSAMPVYAMSCFKLPKAICDNLRSAMSNFWWSAVEHKRKIHWISWDKMCLPKQLGGLGFRDIADFNQALLAKQAWKILHDPHCLLASLLKSRYFSERVYYVCKGGLQTFVRLEKHFMGKRAFRKRAEKESWKWKHSKCLDG</sequence>
<evidence type="ECO:0000313" key="2">
    <source>
        <dbReference type="EMBL" id="CAA7054861.1"/>
    </source>
</evidence>
<evidence type="ECO:0000313" key="3">
    <source>
        <dbReference type="Proteomes" id="UP000467841"/>
    </source>
</evidence>
<evidence type="ECO:0000259" key="1">
    <source>
        <dbReference type="PROSITE" id="PS50878"/>
    </source>
</evidence>
<dbReference type="Pfam" id="PF00078">
    <property type="entry name" value="RVT_1"/>
    <property type="match status" value="1"/>
</dbReference>
<dbReference type="OrthoDB" id="1109368at2759"/>
<dbReference type="EMBL" id="CACVBM020001595">
    <property type="protein sequence ID" value="CAA7054861.1"/>
    <property type="molecule type" value="Genomic_DNA"/>
</dbReference>
<dbReference type="Proteomes" id="UP000467841">
    <property type="component" value="Unassembled WGS sequence"/>
</dbReference>
<dbReference type="AlphaFoldDB" id="A0A6D2L4J6"/>
<dbReference type="PANTHER" id="PTHR33116:SF86">
    <property type="entry name" value="REVERSE TRANSCRIPTASE DOMAIN-CONTAINING PROTEIN"/>
    <property type="match status" value="1"/>
</dbReference>
<feature type="domain" description="Reverse transcriptase" evidence="1">
    <location>
        <begin position="177"/>
        <end position="459"/>
    </location>
</feature>
<dbReference type="PROSITE" id="PS50878">
    <property type="entry name" value="RT_POL"/>
    <property type="match status" value="1"/>
</dbReference>
<reference evidence="2" key="1">
    <citation type="submission" date="2020-01" db="EMBL/GenBank/DDBJ databases">
        <authorList>
            <person name="Mishra B."/>
        </authorList>
    </citation>
    <scope>NUCLEOTIDE SEQUENCE [LARGE SCALE GENOMIC DNA]</scope>
</reference>